<protein>
    <recommendedName>
        <fullName evidence="2 15">ATP-dependent DNA helicase RecG</fullName>
        <ecNumber evidence="13 15">5.6.2.4</ecNumber>
    </recommendedName>
</protein>
<evidence type="ECO:0000256" key="6">
    <source>
        <dbReference type="ARBA" id="ARBA00022806"/>
    </source>
</evidence>
<dbReference type="GO" id="GO:0043138">
    <property type="term" value="F:3'-5' DNA helicase activity"/>
    <property type="evidence" value="ECO:0007669"/>
    <property type="project" value="UniProtKB-EC"/>
</dbReference>
<evidence type="ECO:0000256" key="1">
    <source>
        <dbReference type="ARBA" id="ARBA00007504"/>
    </source>
</evidence>
<dbReference type="Pfam" id="PF00270">
    <property type="entry name" value="DEAD"/>
    <property type="match status" value="1"/>
</dbReference>
<dbReference type="Proteomes" id="UP000034603">
    <property type="component" value="Unassembled WGS sequence"/>
</dbReference>
<dbReference type="PROSITE" id="PS51192">
    <property type="entry name" value="HELICASE_ATP_BIND_1"/>
    <property type="match status" value="1"/>
</dbReference>
<dbReference type="GO" id="GO:0016887">
    <property type="term" value="F:ATP hydrolysis activity"/>
    <property type="evidence" value="ECO:0007669"/>
    <property type="project" value="RHEA"/>
</dbReference>
<dbReference type="GO" id="GO:0006310">
    <property type="term" value="P:DNA recombination"/>
    <property type="evidence" value="ECO:0007669"/>
    <property type="project" value="UniProtKB-UniRule"/>
</dbReference>
<comment type="function">
    <text evidence="15">Plays a critical role in recombination and DNA repair. Helps process Holliday junction intermediates to mature products by catalyzing branch migration. Has replication fork regression activity, unwinds stalled or blocked replication forks to make a HJ that can be resolved. Has a DNA unwinding activity characteristic of a DNA helicase with 3'-5' polarity.</text>
</comment>
<evidence type="ECO:0000256" key="3">
    <source>
        <dbReference type="ARBA" id="ARBA00022741"/>
    </source>
</evidence>
<dbReference type="InterPro" id="IPR045562">
    <property type="entry name" value="RecG_dom3_C"/>
</dbReference>
<dbReference type="InterPro" id="IPR004609">
    <property type="entry name" value="ATP-dep_DNA_helicase_RecG"/>
</dbReference>
<evidence type="ECO:0000256" key="15">
    <source>
        <dbReference type="RuleBase" id="RU363016"/>
    </source>
</evidence>
<evidence type="ECO:0000256" key="12">
    <source>
        <dbReference type="ARBA" id="ARBA00034617"/>
    </source>
</evidence>
<evidence type="ECO:0000256" key="7">
    <source>
        <dbReference type="ARBA" id="ARBA00022840"/>
    </source>
</evidence>
<sequence length="672" mass="75958">MDLHSNVSDIPGVGSIVKKRLEKLQINTVEDLLYHIPFRYEDFRKVVTAKNARVGDMITLHGSIKNTANIYTKKGRKMFIAEVEDQTGTIKCAWFSQPYLFSVIKKGHFYSFSGKVEWLGKEKALITPMFEETINPEDISQTGSIIPIYPETRGLTSKWFRSKVNLLIQNYDNLGREFLPDTIISRLPKQIEALKNIHIPKNPEGVEPARQRLGFNELLKLFLQNNKRKENWKSHKVTKHLEIQSKLLSDFKKHLPFEFTNSQNIVTDEILSDLSQKVPMNRLLEGDVGSGKTAVAAAACYAVFANGYQSVIMAPTQILASQHYKTLNEIFKNLNVRISLLTGHEKKVAIGKSDIFVGTHALLHTKINFSDVALVVIDEQHRFGVEQRTHLIKSSGKRNAIPHILTMTATPIPRTIAMSLYGDLDLSVLTEMPKGRIPVTTWIVPPEKRSGGYDWIKDKIEKEKTQVYIICPLIEESESDLLKEVKSAKLEYQNIKKIFPQFRIGLLHGKLKPIEKESAINDFKEGKIDILVSTAVVEVGIDVANAGIIVIEAAERFGLAQLHQLRGRVGRGNTKSYCLLFTQSRSDKTVSRLKVLKENHSGFTLAEMDLKMRGPGEVFGTMQSGFSNLKVARWSDIELIKKAKQVAEKIQLSPELYIQVLDYYFGSDSPLN</sequence>
<dbReference type="SMART" id="SM00490">
    <property type="entry name" value="HELICc"/>
    <property type="match status" value="1"/>
</dbReference>
<dbReference type="NCBIfam" id="TIGR00643">
    <property type="entry name" value="recG"/>
    <property type="match status" value="1"/>
</dbReference>
<dbReference type="PATRIC" id="fig|1618546.3.peg.912"/>
<proteinExistence type="inferred from homology"/>
<dbReference type="InterPro" id="IPR001650">
    <property type="entry name" value="Helicase_C-like"/>
</dbReference>
<reference evidence="18 19" key="1">
    <citation type="journal article" date="2015" name="Nature">
        <title>rRNA introns, odd ribosomes, and small enigmatic genomes across a large radiation of phyla.</title>
        <authorList>
            <person name="Brown C.T."/>
            <person name="Hug L.A."/>
            <person name="Thomas B.C."/>
            <person name="Sharon I."/>
            <person name="Castelle C.J."/>
            <person name="Singh A."/>
            <person name="Wilkins M.J."/>
            <person name="Williams K.H."/>
            <person name="Banfield J.F."/>
        </authorList>
    </citation>
    <scope>NUCLEOTIDE SEQUENCE [LARGE SCALE GENOMIC DNA]</scope>
</reference>
<evidence type="ECO:0000256" key="9">
    <source>
        <dbReference type="ARBA" id="ARBA00023172"/>
    </source>
</evidence>
<comment type="catalytic activity">
    <reaction evidence="14 15">
        <text>ATP + H2O = ADP + phosphate + H(+)</text>
        <dbReference type="Rhea" id="RHEA:13065"/>
        <dbReference type="ChEBI" id="CHEBI:15377"/>
        <dbReference type="ChEBI" id="CHEBI:15378"/>
        <dbReference type="ChEBI" id="CHEBI:30616"/>
        <dbReference type="ChEBI" id="CHEBI:43474"/>
        <dbReference type="ChEBI" id="CHEBI:456216"/>
        <dbReference type="EC" id="5.6.2.4"/>
    </reaction>
</comment>
<evidence type="ECO:0000256" key="11">
    <source>
        <dbReference type="ARBA" id="ARBA00023235"/>
    </source>
</evidence>
<evidence type="ECO:0000256" key="5">
    <source>
        <dbReference type="ARBA" id="ARBA00022801"/>
    </source>
</evidence>
<evidence type="ECO:0000256" key="14">
    <source>
        <dbReference type="ARBA" id="ARBA00048988"/>
    </source>
</evidence>
<evidence type="ECO:0000256" key="13">
    <source>
        <dbReference type="ARBA" id="ARBA00034808"/>
    </source>
</evidence>
<dbReference type="EMBL" id="LBTR01000044">
    <property type="protein sequence ID" value="KKQ43682.1"/>
    <property type="molecule type" value="Genomic_DNA"/>
</dbReference>
<dbReference type="InterPro" id="IPR012340">
    <property type="entry name" value="NA-bd_OB-fold"/>
</dbReference>
<keyword evidence="3 15" id="KW-0547">Nucleotide-binding</keyword>
<evidence type="ECO:0000313" key="19">
    <source>
        <dbReference type="Proteomes" id="UP000034603"/>
    </source>
</evidence>
<keyword evidence="8" id="KW-0238">DNA-binding</keyword>
<gene>
    <name evidence="18" type="ORF">US62_C0044G0010</name>
</gene>
<dbReference type="SUPFAM" id="SSF50249">
    <property type="entry name" value="Nucleic acid-binding proteins"/>
    <property type="match status" value="1"/>
</dbReference>
<dbReference type="NCBIfam" id="NF008168">
    <property type="entry name" value="PRK10917.2-2"/>
    <property type="match status" value="1"/>
</dbReference>
<dbReference type="Pfam" id="PF17191">
    <property type="entry name" value="RecG_wedge"/>
    <property type="match status" value="1"/>
</dbReference>
<keyword evidence="4 15" id="KW-0227">DNA damage</keyword>
<dbReference type="InterPro" id="IPR011545">
    <property type="entry name" value="DEAD/DEAH_box_helicase_dom"/>
</dbReference>
<name>A0A0G0HN98_9BACT</name>
<dbReference type="Gene3D" id="2.40.50.140">
    <property type="entry name" value="Nucleic acid-binding proteins"/>
    <property type="match status" value="1"/>
</dbReference>
<evidence type="ECO:0000256" key="2">
    <source>
        <dbReference type="ARBA" id="ARBA00017846"/>
    </source>
</evidence>
<dbReference type="Gene3D" id="3.40.50.300">
    <property type="entry name" value="P-loop containing nucleotide triphosphate hydrolases"/>
    <property type="match status" value="2"/>
</dbReference>
<evidence type="ECO:0000259" key="16">
    <source>
        <dbReference type="PROSITE" id="PS51192"/>
    </source>
</evidence>
<evidence type="ECO:0000256" key="10">
    <source>
        <dbReference type="ARBA" id="ARBA00023204"/>
    </source>
</evidence>
<dbReference type="PROSITE" id="PS51194">
    <property type="entry name" value="HELICASE_CTER"/>
    <property type="match status" value="1"/>
</dbReference>
<dbReference type="NCBIfam" id="NF008165">
    <property type="entry name" value="PRK10917.1-3"/>
    <property type="match status" value="1"/>
</dbReference>
<dbReference type="AlphaFoldDB" id="A0A0G0HN98"/>
<dbReference type="InterPro" id="IPR014001">
    <property type="entry name" value="Helicase_ATP-bd"/>
</dbReference>
<organism evidence="18 19">
    <name type="scientific">Candidatus Woesebacteria bacterium GW2011_GWA1_37_8</name>
    <dbReference type="NCBI Taxonomy" id="1618546"/>
    <lineage>
        <taxon>Bacteria</taxon>
        <taxon>Candidatus Woeseibacteriota</taxon>
    </lineage>
</organism>
<comment type="catalytic activity">
    <reaction evidence="12 15">
        <text>Couples ATP hydrolysis with the unwinding of duplex DNA by translocating in the 3'-5' direction.</text>
        <dbReference type="EC" id="5.6.2.4"/>
    </reaction>
</comment>
<keyword evidence="5 15" id="KW-0378">Hydrolase</keyword>
<dbReference type="EC" id="5.6.2.4" evidence="13 15"/>
<keyword evidence="11" id="KW-0413">Isomerase</keyword>
<evidence type="ECO:0000256" key="4">
    <source>
        <dbReference type="ARBA" id="ARBA00022763"/>
    </source>
</evidence>
<comment type="similarity">
    <text evidence="1 15">Belongs to the helicase family. RecG subfamily.</text>
</comment>
<evidence type="ECO:0000313" key="18">
    <source>
        <dbReference type="EMBL" id="KKQ43682.1"/>
    </source>
</evidence>
<dbReference type="Pfam" id="PF00271">
    <property type="entry name" value="Helicase_C"/>
    <property type="match status" value="1"/>
</dbReference>
<feature type="domain" description="Helicase C-terminal" evidence="17">
    <location>
        <begin position="452"/>
        <end position="611"/>
    </location>
</feature>
<keyword evidence="10 15" id="KW-0234">DNA repair</keyword>
<dbReference type="SMART" id="SM00487">
    <property type="entry name" value="DEXDc"/>
    <property type="match status" value="1"/>
</dbReference>
<dbReference type="CDD" id="cd04488">
    <property type="entry name" value="RecG_wedge_OBF"/>
    <property type="match status" value="1"/>
</dbReference>
<dbReference type="GO" id="GO:0003677">
    <property type="term" value="F:DNA binding"/>
    <property type="evidence" value="ECO:0007669"/>
    <property type="project" value="UniProtKB-KW"/>
</dbReference>
<keyword evidence="6 15" id="KW-0347">Helicase</keyword>
<dbReference type="SUPFAM" id="SSF52540">
    <property type="entry name" value="P-loop containing nucleoside triphosphate hydrolases"/>
    <property type="match status" value="2"/>
</dbReference>
<accession>A0A0G0HN98</accession>
<dbReference type="InterPro" id="IPR033454">
    <property type="entry name" value="RecG_wedge"/>
</dbReference>
<feature type="domain" description="Helicase ATP-binding" evidence="16">
    <location>
        <begin position="273"/>
        <end position="429"/>
    </location>
</feature>
<dbReference type="InterPro" id="IPR047112">
    <property type="entry name" value="RecG/Mfd"/>
</dbReference>
<dbReference type="GO" id="GO:0006281">
    <property type="term" value="P:DNA repair"/>
    <property type="evidence" value="ECO:0007669"/>
    <property type="project" value="UniProtKB-UniRule"/>
</dbReference>
<dbReference type="Pfam" id="PF19833">
    <property type="entry name" value="RecG_dom3_C"/>
    <property type="match status" value="1"/>
</dbReference>
<comment type="caution">
    <text evidence="18">The sequence shown here is derived from an EMBL/GenBank/DDBJ whole genome shotgun (WGS) entry which is preliminary data.</text>
</comment>
<dbReference type="PANTHER" id="PTHR47964:SF1">
    <property type="entry name" value="ATP-DEPENDENT DNA HELICASE HOMOLOG RECG, CHLOROPLASTIC"/>
    <property type="match status" value="1"/>
</dbReference>
<dbReference type="GO" id="GO:0005524">
    <property type="term" value="F:ATP binding"/>
    <property type="evidence" value="ECO:0007669"/>
    <property type="project" value="UniProtKB-KW"/>
</dbReference>
<keyword evidence="7 15" id="KW-0067">ATP-binding</keyword>
<evidence type="ECO:0000256" key="8">
    <source>
        <dbReference type="ARBA" id="ARBA00023125"/>
    </source>
</evidence>
<evidence type="ECO:0000259" key="17">
    <source>
        <dbReference type="PROSITE" id="PS51194"/>
    </source>
</evidence>
<keyword evidence="9 15" id="KW-0233">DNA recombination</keyword>
<dbReference type="InterPro" id="IPR027417">
    <property type="entry name" value="P-loop_NTPase"/>
</dbReference>
<dbReference type="PANTHER" id="PTHR47964">
    <property type="entry name" value="ATP-DEPENDENT DNA HELICASE HOMOLOG RECG, CHLOROPLASTIC"/>
    <property type="match status" value="1"/>
</dbReference>